<keyword evidence="11 16" id="KW-1133">Transmembrane helix</keyword>
<keyword evidence="19" id="KW-0012">Acyltransferase</keyword>
<proteinExistence type="inferred from homology"/>
<keyword evidence="5 19" id="KW-0808">Transferase</keyword>
<protein>
    <recommendedName>
        <fullName evidence="4">RING-type E3 ubiquitin transferase</fullName>
        <ecNumber evidence="4">2.3.2.27</ecNumber>
    </recommendedName>
</protein>
<dbReference type="AlphaFoldDB" id="A0ABD1FW09"/>
<evidence type="ECO:0000259" key="18">
    <source>
        <dbReference type="PROSITE" id="PS50089"/>
    </source>
</evidence>
<evidence type="ECO:0000256" key="17">
    <source>
        <dbReference type="SAM" id="SignalP"/>
    </source>
</evidence>
<evidence type="ECO:0000256" key="15">
    <source>
        <dbReference type="SAM" id="MobiDB-lite"/>
    </source>
</evidence>
<gene>
    <name evidence="19" type="ORF">AAHA92_28734</name>
</gene>
<dbReference type="EMBL" id="JBEAFC010000011">
    <property type="protein sequence ID" value="KAL1536022.1"/>
    <property type="molecule type" value="Genomic_DNA"/>
</dbReference>
<feature type="transmembrane region" description="Helical" evidence="16">
    <location>
        <begin position="41"/>
        <end position="63"/>
    </location>
</feature>
<keyword evidence="12 16" id="KW-0472">Membrane</keyword>
<comment type="caution">
    <text evidence="19">The sequence shown here is derived from an EMBL/GenBank/DDBJ whole genome shotgun (WGS) entry which is preliminary data.</text>
</comment>
<keyword evidence="20" id="KW-1185">Reference proteome</keyword>
<dbReference type="InterPro" id="IPR013083">
    <property type="entry name" value="Znf_RING/FYVE/PHD"/>
</dbReference>
<dbReference type="GO" id="GO:0061630">
    <property type="term" value="F:ubiquitin protein ligase activity"/>
    <property type="evidence" value="ECO:0007669"/>
    <property type="project" value="UniProtKB-EC"/>
</dbReference>
<evidence type="ECO:0000256" key="12">
    <source>
        <dbReference type="ARBA" id="ARBA00023136"/>
    </source>
</evidence>
<evidence type="ECO:0000256" key="7">
    <source>
        <dbReference type="ARBA" id="ARBA00022723"/>
    </source>
</evidence>
<evidence type="ECO:0000256" key="3">
    <source>
        <dbReference type="ARBA" id="ARBA00004906"/>
    </source>
</evidence>
<evidence type="ECO:0000256" key="16">
    <source>
        <dbReference type="SAM" id="Phobius"/>
    </source>
</evidence>
<keyword evidence="7" id="KW-0479">Metal-binding</keyword>
<feature type="region of interest" description="Disordered" evidence="15">
    <location>
        <begin position="171"/>
        <end position="192"/>
    </location>
</feature>
<comment type="pathway">
    <text evidence="3">Protein modification; protein ubiquitination.</text>
</comment>
<evidence type="ECO:0000256" key="9">
    <source>
        <dbReference type="ARBA" id="ARBA00022786"/>
    </source>
</evidence>
<dbReference type="EC" id="2.3.2.27" evidence="4"/>
<comment type="subcellular location">
    <subcellularLocation>
        <location evidence="2">Membrane</location>
        <topology evidence="2">Single-pass membrane protein</topology>
    </subcellularLocation>
</comment>
<reference evidence="19 20" key="1">
    <citation type="submission" date="2024-06" db="EMBL/GenBank/DDBJ databases">
        <title>A chromosome level genome sequence of Diviner's sage (Salvia divinorum).</title>
        <authorList>
            <person name="Ford S.A."/>
            <person name="Ro D.-K."/>
            <person name="Ness R.W."/>
            <person name="Phillips M.A."/>
        </authorList>
    </citation>
    <scope>NUCLEOTIDE SEQUENCE [LARGE SCALE GENOMIC DNA]</scope>
    <source>
        <strain evidence="19">SAF-2024a</strain>
        <tissue evidence="19">Leaf</tissue>
    </source>
</reference>
<keyword evidence="6 16" id="KW-0812">Transmembrane</keyword>
<feature type="region of interest" description="Disordered" evidence="15">
    <location>
        <begin position="329"/>
        <end position="366"/>
    </location>
</feature>
<evidence type="ECO:0000256" key="5">
    <source>
        <dbReference type="ARBA" id="ARBA00022679"/>
    </source>
</evidence>
<dbReference type="SUPFAM" id="SSF57850">
    <property type="entry name" value="RING/U-box"/>
    <property type="match status" value="1"/>
</dbReference>
<accession>A0ABD1FW09</accession>
<keyword evidence="8 14" id="KW-0863">Zinc-finger</keyword>
<dbReference type="SMART" id="SM00184">
    <property type="entry name" value="RING"/>
    <property type="match status" value="1"/>
</dbReference>
<dbReference type="GO" id="GO:0016020">
    <property type="term" value="C:membrane"/>
    <property type="evidence" value="ECO:0007669"/>
    <property type="project" value="UniProtKB-SubCell"/>
</dbReference>
<evidence type="ECO:0000256" key="10">
    <source>
        <dbReference type="ARBA" id="ARBA00022833"/>
    </source>
</evidence>
<dbReference type="PANTHER" id="PTHR14155:SF263">
    <property type="entry name" value="E3 UBIQUITIN-PROTEIN LIGASE ATL6"/>
    <property type="match status" value="1"/>
</dbReference>
<evidence type="ECO:0000256" key="8">
    <source>
        <dbReference type="ARBA" id="ARBA00022771"/>
    </source>
</evidence>
<organism evidence="19 20">
    <name type="scientific">Salvia divinorum</name>
    <name type="common">Maria pastora</name>
    <name type="synonym">Diviner's sage</name>
    <dbReference type="NCBI Taxonomy" id="28513"/>
    <lineage>
        <taxon>Eukaryota</taxon>
        <taxon>Viridiplantae</taxon>
        <taxon>Streptophyta</taxon>
        <taxon>Embryophyta</taxon>
        <taxon>Tracheophyta</taxon>
        <taxon>Spermatophyta</taxon>
        <taxon>Magnoliopsida</taxon>
        <taxon>eudicotyledons</taxon>
        <taxon>Gunneridae</taxon>
        <taxon>Pentapetalae</taxon>
        <taxon>asterids</taxon>
        <taxon>lamiids</taxon>
        <taxon>Lamiales</taxon>
        <taxon>Lamiaceae</taxon>
        <taxon>Nepetoideae</taxon>
        <taxon>Mentheae</taxon>
        <taxon>Salviinae</taxon>
        <taxon>Salvia</taxon>
        <taxon>Salvia subgen. Calosphace</taxon>
    </lineage>
</organism>
<evidence type="ECO:0000256" key="2">
    <source>
        <dbReference type="ARBA" id="ARBA00004167"/>
    </source>
</evidence>
<evidence type="ECO:0000256" key="6">
    <source>
        <dbReference type="ARBA" id="ARBA00022692"/>
    </source>
</evidence>
<feature type="chain" id="PRO_5044874509" description="RING-type E3 ubiquitin transferase" evidence="17">
    <location>
        <begin position="22"/>
        <end position="366"/>
    </location>
</feature>
<sequence length="366" mass="40434">MTSPSHLRRILLLLLLTSAGAQPPRDPTNENQYNYAKFSPSMAIIIVVLIAALFFMGFFSIYIRHCTDSSGGSAGVRRVLSLRARRAAASRGLDAEVIETFPTFTYAEVKDHKIGKSALECAVCLNEFEDHETLRLIPKCDHVFHPECVDVWLESHVTCPVCRANLVPQPGDEPEPVPLSAEPVVERTSSRTGEIAVQIDENRHREVGACVDRDGTNRSPGFDLPNRPPRSWSVRTAKAVGLDKFRSHSTGHSLVQPGDNLDRFTLRLPNMVRKEMMERAVLNRTGSCAVTTLPRERSSRRGFRAGEGSSRWGFFSRGLSMKSTKVVAEAGESSGPPLRLPSFTCLEPKTDDETGLMSADRNKSSV</sequence>
<evidence type="ECO:0000256" key="4">
    <source>
        <dbReference type="ARBA" id="ARBA00012483"/>
    </source>
</evidence>
<keyword evidence="10" id="KW-0862">Zinc</keyword>
<comment type="catalytic activity">
    <reaction evidence="1">
        <text>S-ubiquitinyl-[E2 ubiquitin-conjugating enzyme]-L-cysteine + [acceptor protein]-L-lysine = [E2 ubiquitin-conjugating enzyme]-L-cysteine + N(6)-ubiquitinyl-[acceptor protein]-L-lysine.</text>
        <dbReference type="EC" id="2.3.2.27"/>
    </reaction>
</comment>
<evidence type="ECO:0000256" key="13">
    <source>
        <dbReference type="ARBA" id="ARBA00024209"/>
    </source>
</evidence>
<comment type="similarity">
    <text evidence="13">Belongs to the RING-type zinc finger family. ATL subfamily.</text>
</comment>
<evidence type="ECO:0000256" key="14">
    <source>
        <dbReference type="PROSITE-ProRule" id="PRU00175"/>
    </source>
</evidence>
<feature type="region of interest" description="Disordered" evidence="15">
    <location>
        <begin position="211"/>
        <end position="230"/>
    </location>
</feature>
<feature type="domain" description="RING-type" evidence="18">
    <location>
        <begin position="121"/>
        <end position="163"/>
    </location>
</feature>
<dbReference type="GO" id="GO:0008270">
    <property type="term" value="F:zinc ion binding"/>
    <property type="evidence" value="ECO:0007669"/>
    <property type="project" value="UniProtKB-KW"/>
</dbReference>
<dbReference type="Gene3D" id="3.30.40.10">
    <property type="entry name" value="Zinc/RING finger domain, C3HC4 (zinc finger)"/>
    <property type="match status" value="1"/>
</dbReference>
<keyword evidence="9" id="KW-0833">Ubl conjugation pathway</keyword>
<evidence type="ECO:0000256" key="11">
    <source>
        <dbReference type="ARBA" id="ARBA00022989"/>
    </source>
</evidence>
<feature type="signal peptide" evidence="17">
    <location>
        <begin position="1"/>
        <end position="21"/>
    </location>
</feature>
<dbReference type="CDD" id="cd16461">
    <property type="entry name" value="RING-H2_EL5-like"/>
    <property type="match status" value="1"/>
</dbReference>
<dbReference type="InterPro" id="IPR053238">
    <property type="entry name" value="RING-H2_zinc_finger"/>
</dbReference>
<dbReference type="InterPro" id="IPR001841">
    <property type="entry name" value="Znf_RING"/>
</dbReference>
<evidence type="ECO:0000313" key="20">
    <source>
        <dbReference type="Proteomes" id="UP001567538"/>
    </source>
</evidence>
<keyword evidence="17" id="KW-0732">Signal</keyword>
<evidence type="ECO:0000256" key="1">
    <source>
        <dbReference type="ARBA" id="ARBA00000900"/>
    </source>
</evidence>
<evidence type="ECO:0000313" key="19">
    <source>
        <dbReference type="EMBL" id="KAL1536022.1"/>
    </source>
</evidence>
<dbReference type="PANTHER" id="PTHR14155">
    <property type="entry name" value="RING FINGER DOMAIN-CONTAINING"/>
    <property type="match status" value="1"/>
</dbReference>
<dbReference type="Proteomes" id="UP001567538">
    <property type="component" value="Unassembled WGS sequence"/>
</dbReference>
<dbReference type="PROSITE" id="PS50089">
    <property type="entry name" value="ZF_RING_2"/>
    <property type="match status" value="1"/>
</dbReference>
<dbReference type="FunFam" id="3.30.40.10:FF:000187">
    <property type="entry name" value="E3 ubiquitin-protein ligase ATL6"/>
    <property type="match status" value="1"/>
</dbReference>
<name>A0ABD1FW09_SALDI</name>
<dbReference type="Pfam" id="PF13639">
    <property type="entry name" value="zf-RING_2"/>
    <property type="match status" value="1"/>
</dbReference>